<comment type="caution">
    <text evidence="1">The sequence shown here is derived from an EMBL/GenBank/DDBJ whole genome shotgun (WGS) entry which is preliminary data.</text>
</comment>
<dbReference type="EMBL" id="VRLW01000001">
    <property type="protein sequence ID" value="KAA1260231.1"/>
    <property type="molecule type" value="Genomic_DNA"/>
</dbReference>
<dbReference type="Proteomes" id="UP000322699">
    <property type="component" value="Unassembled WGS sequence"/>
</dbReference>
<dbReference type="SUPFAM" id="SSF55874">
    <property type="entry name" value="ATPase domain of HSP90 chaperone/DNA topoisomerase II/histidine kinase"/>
    <property type="match status" value="1"/>
</dbReference>
<dbReference type="Gene3D" id="3.30.565.10">
    <property type="entry name" value="Histidine kinase-like ATPase, C-terminal domain"/>
    <property type="match status" value="1"/>
</dbReference>
<name>A0A5B1CJ01_9BACT</name>
<keyword evidence="2" id="KW-1185">Reference proteome</keyword>
<sequence>MSDYWIDPTKCESLAVLVESVAGPLLIEHQAAICLELDINVELDVPADPARTCDLIRSLVNQSLGEMSAGGDLTITAVETDQGVELEIADTGGDADGRAQSRPMAAAAIGASMQWQNCPQGGASVTVLFPPPKEDQQSVRRSKAA</sequence>
<evidence type="ECO:0000313" key="1">
    <source>
        <dbReference type="EMBL" id="KAA1260231.1"/>
    </source>
</evidence>
<reference evidence="1 2" key="1">
    <citation type="submission" date="2019-08" db="EMBL/GenBank/DDBJ databases">
        <title>Deep-cultivation of Planctomycetes and their phenomic and genomic characterization uncovers novel biology.</title>
        <authorList>
            <person name="Wiegand S."/>
            <person name="Jogler M."/>
            <person name="Boedeker C."/>
            <person name="Pinto D."/>
            <person name="Vollmers J."/>
            <person name="Rivas-Marin E."/>
            <person name="Kohn T."/>
            <person name="Peeters S.H."/>
            <person name="Heuer A."/>
            <person name="Rast P."/>
            <person name="Oberbeckmann S."/>
            <person name="Bunk B."/>
            <person name="Jeske O."/>
            <person name="Meyerdierks A."/>
            <person name="Storesund J.E."/>
            <person name="Kallscheuer N."/>
            <person name="Luecker S."/>
            <person name="Lage O.M."/>
            <person name="Pohl T."/>
            <person name="Merkel B.J."/>
            <person name="Hornburger P."/>
            <person name="Mueller R.-W."/>
            <person name="Bruemmer F."/>
            <person name="Labrenz M."/>
            <person name="Spormann A.M."/>
            <person name="Op Den Camp H."/>
            <person name="Overmann J."/>
            <person name="Amann R."/>
            <person name="Jetten M.S.M."/>
            <person name="Mascher T."/>
            <person name="Medema M.H."/>
            <person name="Devos D.P."/>
            <person name="Kaster A.-K."/>
            <person name="Ovreas L."/>
            <person name="Rohde M."/>
            <person name="Galperin M.Y."/>
            <person name="Jogler C."/>
        </authorList>
    </citation>
    <scope>NUCLEOTIDE SEQUENCE [LARGE SCALE GENOMIC DNA]</scope>
    <source>
        <strain evidence="1 2">LF1</strain>
    </source>
</reference>
<dbReference type="OrthoDB" id="291561at2"/>
<dbReference type="InterPro" id="IPR036890">
    <property type="entry name" value="HATPase_C_sf"/>
</dbReference>
<evidence type="ECO:0000313" key="2">
    <source>
        <dbReference type="Proteomes" id="UP000322699"/>
    </source>
</evidence>
<dbReference type="AlphaFoldDB" id="A0A5B1CJ01"/>
<organism evidence="1 2">
    <name type="scientific">Rubripirellula obstinata</name>
    <dbReference type="NCBI Taxonomy" id="406547"/>
    <lineage>
        <taxon>Bacteria</taxon>
        <taxon>Pseudomonadati</taxon>
        <taxon>Planctomycetota</taxon>
        <taxon>Planctomycetia</taxon>
        <taxon>Pirellulales</taxon>
        <taxon>Pirellulaceae</taxon>
        <taxon>Rubripirellula</taxon>
    </lineage>
</organism>
<protein>
    <submittedName>
        <fullName evidence="1">Uncharacterized protein</fullName>
    </submittedName>
</protein>
<dbReference type="RefSeq" id="WP_068266291.1">
    <property type="nucleotide sequence ID" value="NZ_LWSK01000116.1"/>
</dbReference>
<proteinExistence type="predicted"/>
<accession>A0A5B1CJ01</accession>
<gene>
    <name evidence="1" type="ORF">LF1_27700</name>
</gene>